<feature type="compositionally biased region" description="Basic residues" evidence="1">
    <location>
        <begin position="74"/>
        <end position="90"/>
    </location>
</feature>
<protein>
    <submittedName>
        <fullName evidence="3">Alpha/beta-Hydrolases superfamily protein</fullName>
    </submittedName>
</protein>
<reference evidence="3" key="1">
    <citation type="submission" date="2015-12" db="EMBL/GenBank/DDBJ databases">
        <title>Update maize B73 reference genome by single molecule sequencing technologies.</title>
        <authorList>
            <consortium name="Maize Genome Sequencing Project"/>
            <person name="Ware D."/>
        </authorList>
    </citation>
    <scope>NUCLEOTIDE SEQUENCE</scope>
    <source>
        <tissue evidence="3">Seedling</tissue>
    </source>
</reference>
<dbReference type="InParanoid" id="A0A1D6PE23"/>
<dbReference type="SUPFAM" id="SSF56112">
    <property type="entry name" value="Protein kinase-like (PK-like)"/>
    <property type="match status" value="1"/>
</dbReference>
<name>A0A1D6PE23_MAIZE</name>
<evidence type="ECO:0000256" key="1">
    <source>
        <dbReference type="SAM" id="MobiDB-lite"/>
    </source>
</evidence>
<dbReference type="STRING" id="4577.A0A1D6PE23"/>
<dbReference type="ExpressionAtlas" id="A0A1D6PE23">
    <property type="expression patterns" value="baseline and differential"/>
</dbReference>
<dbReference type="EMBL" id="CM000785">
    <property type="protein sequence ID" value="AQL07809.1"/>
    <property type="molecule type" value="Genomic_DNA"/>
</dbReference>
<dbReference type="InterPro" id="IPR001245">
    <property type="entry name" value="Ser-Thr/Tyr_kinase_cat_dom"/>
</dbReference>
<feature type="domain" description="Serine-threonine/tyrosine-protein kinase catalytic" evidence="2">
    <location>
        <begin position="240"/>
        <end position="293"/>
    </location>
</feature>
<gene>
    <name evidence="3" type="ORF">ZEAMMB73_Zm00001d047850</name>
</gene>
<dbReference type="InterPro" id="IPR011009">
    <property type="entry name" value="Kinase-like_dom_sf"/>
</dbReference>
<evidence type="ECO:0000259" key="2">
    <source>
        <dbReference type="Pfam" id="PF07714"/>
    </source>
</evidence>
<dbReference type="GO" id="GO:0016787">
    <property type="term" value="F:hydrolase activity"/>
    <property type="evidence" value="ECO:0007669"/>
    <property type="project" value="UniProtKB-KW"/>
</dbReference>
<feature type="region of interest" description="Disordered" evidence="1">
    <location>
        <begin position="32"/>
        <end position="53"/>
    </location>
</feature>
<dbReference type="PANTHER" id="PTHR47909">
    <property type="entry name" value="ALPHA/BETA-HYDROLASES SUPERFAMILY PROTEIN"/>
    <property type="match status" value="1"/>
</dbReference>
<dbReference type="Gene3D" id="1.10.510.10">
    <property type="entry name" value="Transferase(Phosphotransferase) domain 1"/>
    <property type="match status" value="1"/>
</dbReference>
<accession>A0A1D6PE23</accession>
<proteinExistence type="predicted"/>
<keyword evidence="3" id="KW-0378">Hydrolase</keyword>
<dbReference type="Pfam" id="PF07714">
    <property type="entry name" value="PK_Tyr_Ser-Thr"/>
    <property type="match status" value="1"/>
</dbReference>
<organism evidence="3">
    <name type="scientific">Zea mays</name>
    <name type="common">Maize</name>
    <dbReference type="NCBI Taxonomy" id="4577"/>
    <lineage>
        <taxon>Eukaryota</taxon>
        <taxon>Viridiplantae</taxon>
        <taxon>Streptophyta</taxon>
        <taxon>Embryophyta</taxon>
        <taxon>Tracheophyta</taxon>
        <taxon>Spermatophyta</taxon>
        <taxon>Magnoliopsida</taxon>
        <taxon>Liliopsida</taxon>
        <taxon>Poales</taxon>
        <taxon>Poaceae</taxon>
        <taxon>PACMAD clade</taxon>
        <taxon>Panicoideae</taxon>
        <taxon>Andropogonodae</taxon>
        <taxon>Andropogoneae</taxon>
        <taxon>Tripsacinae</taxon>
        <taxon>Zea</taxon>
    </lineage>
</organism>
<evidence type="ECO:0000313" key="3">
    <source>
        <dbReference type="EMBL" id="AQL07809.1"/>
    </source>
</evidence>
<dbReference type="GO" id="GO:0004672">
    <property type="term" value="F:protein kinase activity"/>
    <property type="evidence" value="ECO:0007669"/>
    <property type="project" value="InterPro"/>
</dbReference>
<dbReference type="AlphaFoldDB" id="A0A1D6PE23"/>
<feature type="region of interest" description="Disordered" evidence="1">
    <location>
        <begin position="74"/>
        <end position="98"/>
    </location>
</feature>
<dbReference type="PANTHER" id="PTHR47909:SF2">
    <property type="entry name" value="GPI INOSITOL-DEACYLASE"/>
    <property type="match status" value="1"/>
</dbReference>
<sequence length="335" mass="36682">MDRKPPERFRRRLIMKDGKFPYVDVIHASSISATTARSPRQPPASDPVRSTGTTSRWSASVICFLFSGLDATGRRSRSMSAPRRRSRYRATPRNTSSRSRSLGWLLGCRRCTRGATSPCSSSNRARWPVVAVRSPCRCCTAGNLLARRSPCQVWPSPTLSPITVPSDGAAPVWSSLRPTAAAAASTFLFCVSTLCILFRNLSSVSRHVVSENFYSLSRDARLGLGVGGRRFGSRGKYLVLHMQVDVFSFGIVLWKILTGEEPYANMHCGAIIDHVSFNTTMNYVEENCAPTVYTPELRYVCIAGRYIQGAPLLGNSTAASDEILAVDTPSEGGCQ</sequence>